<dbReference type="EMBL" id="CP001643">
    <property type="protein sequence ID" value="ACU86116.1"/>
    <property type="molecule type" value="Genomic_DNA"/>
</dbReference>
<proteinExistence type="predicted"/>
<keyword evidence="1" id="KW-0812">Transmembrane</keyword>
<evidence type="ECO:0000256" key="1">
    <source>
        <dbReference type="SAM" id="Phobius"/>
    </source>
</evidence>
<evidence type="ECO:0000313" key="3">
    <source>
        <dbReference type="Proteomes" id="UP000001919"/>
    </source>
</evidence>
<name>C7MEW6_BRAFD</name>
<dbReference type="HOGENOM" id="CLU_3180947_0_0_11"/>
<organism evidence="2 3">
    <name type="scientific">Brachybacterium faecium (strain ATCC 43885 / DSM 4810 / JCM 11609 / LMG 19847 / NBRC 14762 / NCIMB 9860 / 6-10)</name>
    <dbReference type="NCBI Taxonomy" id="446465"/>
    <lineage>
        <taxon>Bacteria</taxon>
        <taxon>Bacillati</taxon>
        <taxon>Actinomycetota</taxon>
        <taxon>Actinomycetes</taxon>
        <taxon>Micrococcales</taxon>
        <taxon>Dermabacteraceae</taxon>
        <taxon>Brachybacterium</taxon>
    </lineage>
</organism>
<feature type="transmembrane region" description="Helical" evidence="1">
    <location>
        <begin position="19"/>
        <end position="41"/>
    </location>
</feature>
<protein>
    <submittedName>
        <fullName evidence="2">Uncharacterized protein</fullName>
    </submittedName>
</protein>
<evidence type="ECO:0000313" key="2">
    <source>
        <dbReference type="EMBL" id="ACU86116.1"/>
    </source>
</evidence>
<keyword evidence="1" id="KW-0472">Membrane</keyword>
<dbReference type="PATRIC" id="fig|446465.5.peg.2297"/>
<gene>
    <name evidence="2" type="ordered locus">Bfae_23230</name>
</gene>
<keyword evidence="3" id="KW-1185">Reference proteome</keyword>
<reference evidence="2 3" key="1">
    <citation type="journal article" date="2009" name="Stand. Genomic Sci.">
        <title>Complete genome sequence of Brachybacterium faecium type strain (Schefferle 6-10).</title>
        <authorList>
            <person name="Lapidus A."/>
            <person name="Pukall R."/>
            <person name="Labuttii K."/>
            <person name="Copeland A."/>
            <person name="Del Rio T.G."/>
            <person name="Nolan M."/>
            <person name="Chen F."/>
            <person name="Lucas S."/>
            <person name="Tice H."/>
            <person name="Cheng J.F."/>
            <person name="Bruce D."/>
            <person name="Goodwin L."/>
            <person name="Pitluck S."/>
            <person name="Rohde M."/>
            <person name="Goker M."/>
            <person name="Pati A."/>
            <person name="Ivanova N."/>
            <person name="Mavrommatis K."/>
            <person name="Chen A."/>
            <person name="Palaniappan K."/>
            <person name="D'haeseleer P."/>
            <person name="Chain P."/>
            <person name="Bristow J."/>
            <person name="Eisen J.A."/>
            <person name="Markowitz V."/>
            <person name="Hugenholtz P."/>
            <person name="Kyrpides N.C."/>
            <person name="Klenk H.P."/>
        </authorList>
    </citation>
    <scope>NUCLEOTIDE SEQUENCE [LARGE SCALE GENOMIC DNA]</scope>
    <source>
        <strain evidence="3">ATCC 43885 / DSM 4810 / JCM 11609 / LMG 19847 / NBRC 14762 / NCIMB 9860 / 6-10</strain>
    </source>
</reference>
<accession>C7MEW6</accession>
<keyword evidence="1" id="KW-1133">Transmembrane helix</keyword>
<dbReference type="KEGG" id="bfa:Bfae_23230"/>
<dbReference type="AlphaFoldDB" id="C7MEW6"/>
<sequence>MHQVFTAGSDVMGIGGWEIVSLLALLLGAIVIIAVGVRLALWWRDR</sequence>
<dbReference type="Proteomes" id="UP000001919">
    <property type="component" value="Chromosome"/>
</dbReference>